<feature type="chain" id="PRO_5043138955" evidence="6">
    <location>
        <begin position="19"/>
        <end position="362"/>
    </location>
</feature>
<keyword evidence="3 5" id="KW-1133">Transmembrane helix</keyword>
<proteinExistence type="predicted"/>
<feature type="signal peptide" evidence="6">
    <location>
        <begin position="1"/>
        <end position="18"/>
    </location>
</feature>
<feature type="transmembrane region" description="Helical" evidence="5">
    <location>
        <begin position="56"/>
        <end position="77"/>
    </location>
</feature>
<reference evidence="9" key="1">
    <citation type="submission" date="2016-06" db="UniProtKB">
        <authorList>
            <consortium name="WormBaseParasite"/>
        </authorList>
    </citation>
    <scope>IDENTIFICATION</scope>
</reference>
<evidence type="ECO:0000256" key="3">
    <source>
        <dbReference type="ARBA" id="ARBA00022989"/>
    </source>
</evidence>
<evidence type="ECO:0000256" key="2">
    <source>
        <dbReference type="ARBA" id="ARBA00022692"/>
    </source>
</evidence>
<dbReference type="GO" id="GO:0016020">
    <property type="term" value="C:membrane"/>
    <property type="evidence" value="ECO:0007669"/>
    <property type="project" value="UniProtKB-SubCell"/>
</dbReference>
<dbReference type="EMBL" id="UYRT01081533">
    <property type="protein sequence ID" value="VDN24584.1"/>
    <property type="molecule type" value="Genomic_DNA"/>
</dbReference>
<feature type="transmembrane region" description="Helical" evidence="5">
    <location>
        <begin position="254"/>
        <end position="275"/>
    </location>
</feature>
<feature type="transmembrane region" description="Helical" evidence="5">
    <location>
        <begin position="226"/>
        <end position="248"/>
    </location>
</feature>
<feature type="transmembrane region" description="Helical" evidence="5">
    <location>
        <begin position="287"/>
        <end position="312"/>
    </location>
</feature>
<protein>
    <submittedName>
        <fullName evidence="9">MFS domain-containing protein</fullName>
    </submittedName>
</protein>
<keyword evidence="8" id="KW-1185">Reference proteome</keyword>
<dbReference type="InterPro" id="IPR036259">
    <property type="entry name" value="MFS_trans_sf"/>
</dbReference>
<dbReference type="InterPro" id="IPR005828">
    <property type="entry name" value="MFS_sugar_transport-like"/>
</dbReference>
<comment type="subcellular location">
    <subcellularLocation>
        <location evidence="1">Membrane</location>
    </subcellularLocation>
</comment>
<keyword evidence="6" id="KW-0732">Signal</keyword>
<dbReference type="WBParaSite" id="GPUH_0001469401-mRNA-1">
    <property type="protein sequence ID" value="GPUH_0001469401-mRNA-1"/>
    <property type="gene ID" value="GPUH_0001469401"/>
</dbReference>
<evidence type="ECO:0000256" key="4">
    <source>
        <dbReference type="ARBA" id="ARBA00023136"/>
    </source>
</evidence>
<dbReference type="Pfam" id="PF00083">
    <property type="entry name" value="Sugar_tr"/>
    <property type="match status" value="2"/>
</dbReference>
<dbReference type="Gene3D" id="1.20.1250.20">
    <property type="entry name" value="MFS general substrate transporter like domains"/>
    <property type="match status" value="2"/>
</dbReference>
<keyword evidence="4 5" id="KW-0472">Membrane</keyword>
<name>A0A183E134_9BILA</name>
<dbReference type="Proteomes" id="UP000271098">
    <property type="component" value="Unassembled WGS sequence"/>
</dbReference>
<organism evidence="9">
    <name type="scientific">Gongylonema pulchrum</name>
    <dbReference type="NCBI Taxonomy" id="637853"/>
    <lineage>
        <taxon>Eukaryota</taxon>
        <taxon>Metazoa</taxon>
        <taxon>Ecdysozoa</taxon>
        <taxon>Nematoda</taxon>
        <taxon>Chromadorea</taxon>
        <taxon>Rhabditida</taxon>
        <taxon>Spirurina</taxon>
        <taxon>Spiruromorpha</taxon>
        <taxon>Spiruroidea</taxon>
        <taxon>Gongylonematidae</taxon>
        <taxon>Gongylonema</taxon>
    </lineage>
</organism>
<evidence type="ECO:0000313" key="8">
    <source>
        <dbReference type="Proteomes" id="UP000271098"/>
    </source>
</evidence>
<gene>
    <name evidence="7" type="ORF">GPUH_LOCUS14675</name>
</gene>
<evidence type="ECO:0000256" key="5">
    <source>
        <dbReference type="SAM" id="Phobius"/>
    </source>
</evidence>
<evidence type="ECO:0000313" key="9">
    <source>
        <dbReference type="WBParaSite" id="GPUH_0001469401-mRNA-1"/>
    </source>
</evidence>
<evidence type="ECO:0000256" key="1">
    <source>
        <dbReference type="ARBA" id="ARBA00004370"/>
    </source>
</evidence>
<evidence type="ECO:0000313" key="7">
    <source>
        <dbReference type="EMBL" id="VDN24584.1"/>
    </source>
</evidence>
<feature type="transmembrane region" description="Helical" evidence="5">
    <location>
        <begin position="324"/>
        <end position="343"/>
    </location>
</feature>
<reference evidence="7 8" key="2">
    <citation type="submission" date="2018-11" db="EMBL/GenBank/DDBJ databases">
        <authorList>
            <consortium name="Pathogen Informatics"/>
        </authorList>
    </citation>
    <scope>NUCLEOTIDE SEQUENCE [LARGE SCALE GENOMIC DNA]</scope>
</reference>
<feature type="transmembrane region" description="Helical" evidence="5">
    <location>
        <begin position="109"/>
        <end position="130"/>
    </location>
</feature>
<accession>A0A183E134</accession>
<dbReference type="GO" id="GO:0022857">
    <property type="term" value="F:transmembrane transporter activity"/>
    <property type="evidence" value="ECO:0007669"/>
    <property type="project" value="InterPro"/>
</dbReference>
<keyword evidence="2 5" id="KW-0812">Transmembrane</keyword>
<feature type="transmembrane region" description="Helical" evidence="5">
    <location>
        <begin position="183"/>
        <end position="206"/>
    </location>
</feature>
<dbReference type="AlphaFoldDB" id="A0A183E134"/>
<sequence>MHCLVILRLQLGSTRVIGLSLLAAATGSGQFGYQNALHTMDYENSSYYGDFLLQSTSYHAGCFFGFIAFCFIGQLIGVRSGIRVGALLLEVTSLCSLAIVSDTARLAMIGWRFCFGISSGFFICFQTVLIDDISLDEYRLKMHALSGLAVPALYLAAVILASIEFLRSKMLLLPAAPSISMAVISSPGATVRAACIAIAISVAAALAEPPLLMPFRNSVPIGEGILLKLVTVSSVISFLTHVLMLFIVNVVERRLLIVISLAGLAACHFFFALLIHLQCGKAIYCTILLFTLVALYAVLYSIGLGIVCWSIALETAFGSTARLIQGAAHACRALTTVLLIIFIRQYKLVSYSLYALLYISKQ</sequence>
<evidence type="ECO:0000256" key="6">
    <source>
        <dbReference type="SAM" id="SignalP"/>
    </source>
</evidence>
<feature type="transmembrane region" description="Helical" evidence="5">
    <location>
        <begin position="142"/>
        <end position="163"/>
    </location>
</feature>